<dbReference type="PROSITE" id="PS00651">
    <property type="entry name" value="RIBOSOMAL_L9"/>
    <property type="match status" value="1"/>
</dbReference>
<name>A0A943I6M4_9FIRM</name>
<dbReference type="SUPFAM" id="SSF55658">
    <property type="entry name" value="L9 N-domain-like"/>
    <property type="match status" value="1"/>
</dbReference>
<dbReference type="GO" id="GO:0019843">
    <property type="term" value="F:rRNA binding"/>
    <property type="evidence" value="ECO:0007669"/>
    <property type="project" value="UniProtKB-UniRule"/>
</dbReference>
<dbReference type="GO" id="GO:0003735">
    <property type="term" value="F:structural constituent of ribosome"/>
    <property type="evidence" value="ECO:0007669"/>
    <property type="project" value="InterPro"/>
</dbReference>
<dbReference type="HAMAP" id="MF_00503">
    <property type="entry name" value="Ribosomal_bL9"/>
    <property type="match status" value="1"/>
</dbReference>
<evidence type="ECO:0000256" key="5">
    <source>
        <dbReference type="ARBA" id="ARBA00023274"/>
    </source>
</evidence>
<evidence type="ECO:0000259" key="8">
    <source>
        <dbReference type="PROSITE" id="PS00651"/>
    </source>
</evidence>
<proteinExistence type="inferred from homology"/>
<dbReference type="GO" id="GO:0006412">
    <property type="term" value="P:translation"/>
    <property type="evidence" value="ECO:0007669"/>
    <property type="project" value="UniProtKB-UniRule"/>
</dbReference>
<keyword evidence="4 7" id="KW-0689">Ribosomal protein</keyword>
<feature type="domain" description="Ribosomal protein L9" evidence="8">
    <location>
        <begin position="13"/>
        <end position="40"/>
    </location>
</feature>
<dbReference type="InterPro" id="IPR000244">
    <property type="entry name" value="Ribosomal_bL9"/>
</dbReference>
<evidence type="ECO:0000256" key="4">
    <source>
        <dbReference type="ARBA" id="ARBA00022980"/>
    </source>
</evidence>
<dbReference type="Pfam" id="PF03948">
    <property type="entry name" value="Ribosomal_L9_C"/>
    <property type="match status" value="1"/>
</dbReference>
<keyword evidence="3 7" id="KW-0694">RNA-binding</keyword>
<protein>
    <recommendedName>
        <fullName evidence="6 7">Large ribosomal subunit protein bL9</fullName>
    </recommendedName>
</protein>
<comment type="function">
    <text evidence="7">Binds to the 23S rRNA.</text>
</comment>
<dbReference type="EMBL" id="JAGZCC010000003">
    <property type="protein sequence ID" value="MBS5587351.1"/>
    <property type="molecule type" value="Genomic_DNA"/>
</dbReference>
<evidence type="ECO:0000256" key="7">
    <source>
        <dbReference type="HAMAP-Rule" id="MF_00503"/>
    </source>
</evidence>
<keyword evidence="2 7" id="KW-0699">rRNA-binding</keyword>
<dbReference type="InterPro" id="IPR036791">
    <property type="entry name" value="Ribosomal_bL9_C_sf"/>
</dbReference>
<dbReference type="PANTHER" id="PTHR21368">
    <property type="entry name" value="50S RIBOSOMAL PROTEIN L9"/>
    <property type="match status" value="1"/>
</dbReference>
<keyword evidence="5 7" id="KW-0687">Ribonucleoprotein</keyword>
<evidence type="ECO:0000313" key="9">
    <source>
        <dbReference type="EMBL" id="MBS5587351.1"/>
    </source>
</evidence>
<dbReference type="Gene3D" id="3.10.430.100">
    <property type="entry name" value="Ribosomal protein L9, C-terminal domain"/>
    <property type="match status" value="1"/>
</dbReference>
<evidence type="ECO:0000256" key="6">
    <source>
        <dbReference type="ARBA" id="ARBA00035292"/>
    </source>
</evidence>
<dbReference type="AlphaFoldDB" id="A0A943I6M4"/>
<dbReference type="GO" id="GO:1990904">
    <property type="term" value="C:ribonucleoprotein complex"/>
    <property type="evidence" value="ECO:0007669"/>
    <property type="project" value="UniProtKB-KW"/>
</dbReference>
<dbReference type="InterPro" id="IPR009027">
    <property type="entry name" value="Ribosomal_bL9/RNase_H1_N"/>
</dbReference>
<dbReference type="InterPro" id="IPR036935">
    <property type="entry name" value="Ribosomal_bL9_N_sf"/>
</dbReference>
<evidence type="ECO:0000313" key="10">
    <source>
        <dbReference type="Proteomes" id="UP000751224"/>
    </source>
</evidence>
<evidence type="ECO:0000256" key="2">
    <source>
        <dbReference type="ARBA" id="ARBA00022730"/>
    </source>
</evidence>
<gene>
    <name evidence="7 9" type="primary">rplI</name>
    <name evidence="9" type="ORF">KHX14_00840</name>
</gene>
<dbReference type="SUPFAM" id="SSF55653">
    <property type="entry name" value="Ribosomal protein L9 C-domain"/>
    <property type="match status" value="1"/>
</dbReference>
<accession>A0A943I6M4</accession>
<organism evidence="9 10">
    <name type="scientific">Thomasclavelia spiroformis</name>
    <dbReference type="NCBI Taxonomy" id="29348"/>
    <lineage>
        <taxon>Bacteria</taxon>
        <taxon>Bacillati</taxon>
        <taxon>Bacillota</taxon>
        <taxon>Erysipelotrichia</taxon>
        <taxon>Erysipelotrichales</taxon>
        <taxon>Coprobacillaceae</taxon>
        <taxon>Thomasclavelia</taxon>
    </lineage>
</organism>
<dbReference type="NCBIfam" id="TIGR00158">
    <property type="entry name" value="L9"/>
    <property type="match status" value="1"/>
</dbReference>
<comment type="similarity">
    <text evidence="1 7">Belongs to the bacterial ribosomal protein bL9 family.</text>
</comment>
<evidence type="ECO:0000256" key="1">
    <source>
        <dbReference type="ARBA" id="ARBA00010605"/>
    </source>
</evidence>
<dbReference type="Proteomes" id="UP000751224">
    <property type="component" value="Unassembled WGS sequence"/>
</dbReference>
<dbReference type="RefSeq" id="WP_297670279.1">
    <property type="nucleotide sequence ID" value="NZ_JAGZCC010000003.1"/>
</dbReference>
<sequence length="148" mass="16722">MKVILLQDVKKLGKKGDIVKVADGYGQNFLIKNKLAVLETDTSRKIVENEKEKAHQVDLDNQAKAKELAKKIEEITLEFTLKSGKDGKTFGSISTKQVVEKLRNEYDIRIDKRKFIDAHPIGGLGYTKLKVDLYKGIIATINVHLKEQ</sequence>
<dbReference type="InterPro" id="IPR020069">
    <property type="entry name" value="Ribosomal_bL9_C"/>
</dbReference>
<dbReference type="Pfam" id="PF01281">
    <property type="entry name" value="Ribosomal_L9_N"/>
    <property type="match status" value="1"/>
</dbReference>
<dbReference type="Gene3D" id="3.40.5.10">
    <property type="entry name" value="Ribosomal protein L9, N-terminal domain"/>
    <property type="match status" value="1"/>
</dbReference>
<dbReference type="GO" id="GO:0005840">
    <property type="term" value="C:ribosome"/>
    <property type="evidence" value="ECO:0007669"/>
    <property type="project" value="UniProtKB-KW"/>
</dbReference>
<dbReference type="InterPro" id="IPR020594">
    <property type="entry name" value="Ribosomal_bL9_bac/chp"/>
</dbReference>
<comment type="caution">
    <text evidence="9">The sequence shown here is derived from an EMBL/GenBank/DDBJ whole genome shotgun (WGS) entry which is preliminary data.</text>
</comment>
<dbReference type="InterPro" id="IPR020070">
    <property type="entry name" value="Ribosomal_bL9_N"/>
</dbReference>
<evidence type="ECO:0000256" key="3">
    <source>
        <dbReference type="ARBA" id="ARBA00022884"/>
    </source>
</evidence>
<reference evidence="9" key="1">
    <citation type="submission" date="2021-02" db="EMBL/GenBank/DDBJ databases">
        <title>Infant gut strain persistence is associated with maternal origin, phylogeny, and functional potential including surface adhesion and iron acquisition.</title>
        <authorList>
            <person name="Lou Y.C."/>
        </authorList>
    </citation>
    <scope>NUCLEOTIDE SEQUENCE</scope>
    <source>
        <strain evidence="9">L3_108_000G1_dasL3_108_000G1_metabat.metabat.11</strain>
    </source>
</reference>